<dbReference type="GO" id="GO:0043138">
    <property type="term" value="F:3'-5' DNA helicase activity"/>
    <property type="evidence" value="ECO:0007669"/>
    <property type="project" value="TreeGrafter"/>
</dbReference>
<dbReference type="Pfam" id="PF00270">
    <property type="entry name" value="DEAD"/>
    <property type="match status" value="1"/>
</dbReference>
<feature type="domain" description="Helicase C-terminal" evidence="5">
    <location>
        <begin position="302"/>
        <end position="451"/>
    </location>
</feature>
<proteinExistence type="predicted"/>
<evidence type="ECO:0000259" key="5">
    <source>
        <dbReference type="PROSITE" id="PS51194"/>
    </source>
</evidence>
<dbReference type="SMART" id="SM00490">
    <property type="entry name" value="HELICc"/>
    <property type="match status" value="1"/>
</dbReference>
<dbReference type="Proteomes" id="UP000674938">
    <property type="component" value="Unassembled WGS sequence"/>
</dbReference>
<keyword evidence="7" id="KW-1185">Reference proteome</keyword>
<keyword evidence="1" id="KW-0547">Nucleotide-binding</keyword>
<evidence type="ECO:0000259" key="4">
    <source>
        <dbReference type="PROSITE" id="PS51192"/>
    </source>
</evidence>
<dbReference type="Gene3D" id="3.40.50.300">
    <property type="entry name" value="P-loop containing nucleotide triphosphate hydrolases"/>
    <property type="match status" value="2"/>
</dbReference>
<dbReference type="SUPFAM" id="SSF52540">
    <property type="entry name" value="P-loop containing nucleoside triphosphate hydrolases"/>
    <property type="match status" value="1"/>
</dbReference>
<dbReference type="GO" id="GO:0006302">
    <property type="term" value="P:double-strand break repair"/>
    <property type="evidence" value="ECO:0007669"/>
    <property type="project" value="TreeGrafter"/>
</dbReference>
<dbReference type="PROSITE" id="PS51194">
    <property type="entry name" value="HELICASE_CTER"/>
    <property type="match status" value="1"/>
</dbReference>
<dbReference type="InterPro" id="IPR011545">
    <property type="entry name" value="DEAD/DEAH_box_helicase_dom"/>
</dbReference>
<dbReference type="InterPro" id="IPR027417">
    <property type="entry name" value="P-loop_NTPase"/>
</dbReference>
<dbReference type="PROSITE" id="PS51192">
    <property type="entry name" value="HELICASE_ATP_BIND_1"/>
    <property type="match status" value="1"/>
</dbReference>
<name>A0A940SXG8_9ENTE</name>
<evidence type="ECO:0000313" key="7">
    <source>
        <dbReference type="Proteomes" id="UP000674938"/>
    </source>
</evidence>
<dbReference type="EMBL" id="JAEEGA010000015">
    <property type="protein sequence ID" value="MBP1043256.1"/>
    <property type="molecule type" value="Genomic_DNA"/>
</dbReference>
<reference evidence="6" key="1">
    <citation type="submission" date="2020-12" db="EMBL/GenBank/DDBJ databases">
        <title>Vagococcus allomyrinae sp. nov. and Enterococcus lavae sp. nov., isolated from the larvae of Allomyrina dichotoma.</title>
        <authorList>
            <person name="Lee S.D."/>
        </authorList>
    </citation>
    <scope>NUCLEOTIDE SEQUENCE</scope>
    <source>
        <strain evidence="6">BWB3-3</strain>
    </source>
</reference>
<dbReference type="SMART" id="SM00487">
    <property type="entry name" value="DEXDc"/>
    <property type="match status" value="1"/>
</dbReference>
<comment type="caution">
    <text evidence="6">The sequence shown here is derived from an EMBL/GenBank/DDBJ whole genome shotgun (WGS) entry which is preliminary data.</text>
</comment>
<dbReference type="PANTHER" id="PTHR30580">
    <property type="entry name" value="PRIMOSOMAL PROTEIN N"/>
    <property type="match status" value="1"/>
</dbReference>
<evidence type="ECO:0000256" key="3">
    <source>
        <dbReference type="ARBA" id="ARBA00023125"/>
    </source>
</evidence>
<evidence type="ECO:0000256" key="2">
    <source>
        <dbReference type="ARBA" id="ARBA00022840"/>
    </source>
</evidence>
<dbReference type="Pfam" id="PF00271">
    <property type="entry name" value="Helicase_C"/>
    <property type="match status" value="1"/>
</dbReference>
<dbReference type="GO" id="GO:0003677">
    <property type="term" value="F:DNA binding"/>
    <property type="evidence" value="ECO:0007669"/>
    <property type="project" value="UniProtKB-KW"/>
</dbReference>
<keyword evidence="2" id="KW-0067">ATP-binding</keyword>
<keyword evidence="3" id="KW-0238">DNA-binding</keyword>
<keyword evidence="6" id="KW-0347">Helicase</keyword>
<dbReference type="PANTHER" id="PTHR30580:SF1">
    <property type="entry name" value="COMF OPERON PROTEIN 1"/>
    <property type="match status" value="1"/>
</dbReference>
<dbReference type="CDD" id="cd17925">
    <property type="entry name" value="DEXDc_ComFA"/>
    <property type="match status" value="1"/>
</dbReference>
<protein>
    <submittedName>
        <fullName evidence="6">DEAD/DEAH box helicase family protein</fullName>
    </submittedName>
</protein>
<feature type="domain" description="Helicase ATP-binding" evidence="4">
    <location>
        <begin position="118"/>
        <end position="270"/>
    </location>
</feature>
<dbReference type="RefSeq" id="WP_209531067.1">
    <property type="nucleotide sequence ID" value="NZ_JAEEGA010000015.1"/>
</dbReference>
<dbReference type="AlphaFoldDB" id="A0A940SXG8"/>
<sequence length="451" mass="51755">MSGLSFFSGRRLLLSEVPKELRGMLTDYRIKEYPAMRIIGRSVQCMRCGTVHRSDHVRIVNKFETFYFCPSCIQLGRVQSNLSLYGSRRRPKKDQRPVRLVWEGQLTPSQRKVSEKVMTAIEKKGALLIHAVTGAGKTEMLFEGIQLGLSRGWRIALASPRVDVCLELFPRLQRTFPSIEIALLYGKQEEDYHYSSLVICTTHQLLRFYHAFDVLIVDEVDAFPYVDNRLLQRATLNARKQKGARILLTATSTPALEQEVVSGNLEKVVLPARFHRHSLPVPEGRWLANWERMPQKKRVLSSFKQLLVGQLEQQRQTLIFCPTVEFLSKMTRLLVKEFPQSAIGSAYGKDRQRYESIKAMRRRDYELFLTTTILERGVTFADIDVIVLGSNHRVFNQSTLIQIAGRAGRSDENPTGNVYFLHDGWSKAMKGAVREIRKLNRLAKEEGLIEQ</sequence>
<organism evidence="6 7">
    <name type="scientific">Vagococcus allomyrinae</name>
    <dbReference type="NCBI Taxonomy" id="2794353"/>
    <lineage>
        <taxon>Bacteria</taxon>
        <taxon>Bacillati</taxon>
        <taxon>Bacillota</taxon>
        <taxon>Bacilli</taxon>
        <taxon>Lactobacillales</taxon>
        <taxon>Enterococcaceae</taxon>
        <taxon>Vagococcus</taxon>
    </lineage>
</organism>
<gene>
    <name evidence="6" type="ORF">I6N95_19735</name>
</gene>
<accession>A0A940SXG8</accession>
<keyword evidence="6" id="KW-0378">Hydrolase</keyword>
<dbReference type="GO" id="GO:0006310">
    <property type="term" value="P:DNA recombination"/>
    <property type="evidence" value="ECO:0007669"/>
    <property type="project" value="TreeGrafter"/>
</dbReference>
<dbReference type="GO" id="GO:0006270">
    <property type="term" value="P:DNA replication initiation"/>
    <property type="evidence" value="ECO:0007669"/>
    <property type="project" value="TreeGrafter"/>
</dbReference>
<evidence type="ECO:0000256" key="1">
    <source>
        <dbReference type="ARBA" id="ARBA00022741"/>
    </source>
</evidence>
<dbReference type="InterPro" id="IPR014001">
    <property type="entry name" value="Helicase_ATP-bd"/>
</dbReference>
<dbReference type="GO" id="GO:0005524">
    <property type="term" value="F:ATP binding"/>
    <property type="evidence" value="ECO:0007669"/>
    <property type="project" value="UniProtKB-KW"/>
</dbReference>
<evidence type="ECO:0000313" key="6">
    <source>
        <dbReference type="EMBL" id="MBP1043256.1"/>
    </source>
</evidence>
<dbReference type="InterPro" id="IPR001650">
    <property type="entry name" value="Helicase_C-like"/>
</dbReference>